<feature type="transmembrane region" description="Helical" evidence="7">
    <location>
        <begin position="21"/>
        <end position="41"/>
    </location>
</feature>
<feature type="transmembrane region" description="Helical" evidence="7">
    <location>
        <begin position="240"/>
        <end position="261"/>
    </location>
</feature>
<evidence type="ECO:0000256" key="1">
    <source>
        <dbReference type="ARBA" id="ARBA00004651"/>
    </source>
</evidence>
<evidence type="ECO:0000256" key="3">
    <source>
        <dbReference type="ARBA" id="ARBA00022475"/>
    </source>
</evidence>
<feature type="transmembrane region" description="Helical" evidence="7">
    <location>
        <begin position="89"/>
        <end position="107"/>
    </location>
</feature>
<keyword evidence="10" id="KW-1185">Reference proteome</keyword>
<feature type="transmembrane region" description="Helical" evidence="7">
    <location>
        <begin position="146"/>
        <end position="165"/>
    </location>
</feature>
<feature type="transmembrane region" description="Helical" evidence="7">
    <location>
        <begin position="209"/>
        <end position="228"/>
    </location>
</feature>
<proteinExistence type="predicted"/>
<dbReference type="InterPro" id="IPR004638">
    <property type="entry name" value="EmrB-like"/>
</dbReference>
<name>A0A9X4QR81_9BACL</name>
<dbReference type="Gene3D" id="1.20.1250.20">
    <property type="entry name" value="MFS general substrate transporter like domains"/>
    <property type="match status" value="1"/>
</dbReference>
<dbReference type="RefSeq" id="WP_277528717.1">
    <property type="nucleotide sequence ID" value="NZ_JAPDIA010000001.1"/>
</dbReference>
<dbReference type="CDD" id="cd17503">
    <property type="entry name" value="MFS_LmrB_MDR_like"/>
    <property type="match status" value="1"/>
</dbReference>
<dbReference type="Pfam" id="PF07690">
    <property type="entry name" value="MFS_1"/>
    <property type="match status" value="1"/>
</dbReference>
<dbReference type="Proteomes" id="UP001153404">
    <property type="component" value="Unassembled WGS sequence"/>
</dbReference>
<comment type="subcellular location">
    <subcellularLocation>
        <location evidence="1">Cell membrane</location>
        <topology evidence="1">Multi-pass membrane protein</topology>
    </subcellularLocation>
</comment>
<dbReference type="Gene3D" id="1.20.1720.10">
    <property type="entry name" value="Multidrug resistance protein D"/>
    <property type="match status" value="1"/>
</dbReference>
<reference evidence="9" key="1">
    <citation type="submission" date="2022-10" db="EMBL/GenBank/DDBJ databases">
        <title>Comparative genomic analysis of Cohnella hashimotonis sp. nov., isolated from the International Space Station.</title>
        <authorList>
            <person name="Simpson A."/>
            <person name="Venkateswaran K."/>
        </authorList>
    </citation>
    <scope>NUCLEOTIDE SEQUENCE</scope>
    <source>
        <strain evidence="9">DSM 28161</strain>
    </source>
</reference>
<dbReference type="PANTHER" id="PTHR42718">
    <property type="entry name" value="MAJOR FACILITATOR SUPERFAMILY MULTIDRUG TRANSPORTER MFSC"/>
    <property type="match status" value="1"/>
</dbReference>
<gene>
    <name evidence="9" type="ORF">OMP40_01960</name>
</gene>
<protein>
    <submittedName>
        <fullName evidence="9">DHA2 family efflux MFS transporter permease subunit</fullName>
    </submittedName>
</protein>
<evidence type="ECO:0000259" key="8">
    <source>
        <dbReference type="PROSITE" id="PS50850"/>
    </source>
</evidence>
<organism evidence="9 10">
    <name type="scientific">Cohnella rhizosphaerae</name>
    <dbReference type="NCBI Taxonomy" id="1457232"/>
    <lineage>
        <taxon>Bacteria</taxon>
        <taxon>Bacillati</taxon>
        <taxon>Bacillota</taxon>
        <taxon>Bacilli</taxon>
        <taxon>Bacillales</taxon>
        <taxon>Paenibacillaceae</taxon>
        <taxon>Cohnella</taxon>
    </lineage>
</organism>
<dbReference type="AlphaFoldDB" id="A0A9X4QR81"/>
<dbReference type="PANTHER" id="PTHR42718:SF43">
    <property type="entry name" value="LINCOMYCIN RESISTANCE PROTEIN LMRB"/>
    <property type="match status" value="1"/>
</dbReference>
<dbReference type="InterPro" id="IPR036259">
    <property type="entry name" value="MFS_trans_sf"/>
</dbReference>
<dbReference type="GO" id="GO:0005886">
    <property type="term" value="C:plasma membrane"/>
    <property type="evidence" value="ECO:0007669"/>
    <property type="project" value="UniProtKB-SubCell"/>
</dbReference>
<keyword evidence="3" id="KW-1003">Cell membrane</keyword>
<evidence type="ECO:0000256" key="2">
    <source>
        <dbReference type="ARBA" id="ARBA00022448"/>
    </source>
</evidence>
<feature type="transmembrane region" description="Helical" evidence="7">
    <location>
        <begin position="366"/>
        <end position="384"/>
    </location>
</feature>
<dbReference type="InterPro" id="IPR020846">
    <property type="entry name" value="MFS_dom"/>
</dbReference>
<keyword evidence="4 7" id="KW-0812">Transmembrane</keyword>
<keyword evidence="2" id="KW-0813">Transport</keyword>
<keyword evidence="5 7" id="KW-1133">Transmembrane helix</keyword>
<comment type="caution">
    <text evidence="9">The sequence shown here is derived from an EMBL/GenBank/DDBJ whole genome shotgun (WGS) entry which is preliminary data.</text>
</comment>
<feature type="transmembrane region" description="Helical" evidence="7">
    <location>
        <begin position="273"/>
        <end position="297"/>
    </location>
</feature>
<feature type="transmembrane region" description="Helical" evidence="7">
    <location>
        <begin position="119"/>
        <end position="139"/>
    </location>
</feature>
<dbReference type="GO" id="GO:0022857">
    <property type="term" value="F:transmembrane transporter activity"/>
    <property type="evidence" value="ECO:0007669"/>
    <property type="project" value="InterPro"/>
</dbReference>
<accession>A0A9X4QR81</accession>
<feature type="domain" description="Major facilitator superfamily (MFS) profile" evidence="8">
    <location>
        <begin position="23"/>
        <end position="480"/>
    </location>
</feature>
<dbReference type="NCBIfam" id="TIGR00711">
    <property type="entry name" value="efflux_EmrB"/>
    <property type="match status" value="1"/>
</dbReference>
<feature type="transmembrane region" description="Helical" evidence="7">
    <location>
        <begin position="457"/>
        <end position="475"/>
    </location>
</feature>
<keyword evidence="6 7" id="KW-0472">Membrane</keyword>
<feature type="transmembrane region" description="Helical" evidence="7">
    <location>
        <begin position="61"/>
        <end position="80"/>
    </location>
</feature>
<feature type="transmembrane region" description="Helical" evidence="7">
    <location>
        <begin position="405"/>
        <end position="426"/>
    </location>
</feature>
<evidence type="ECO:0000313" key="9">
    <source>
        <dbReference type="EMBL" id="MDG0808315.1"/>
    </source>
</evidence>
<evidence type="ECO:0000256" key="5">
    <source>
        <dbReference type="ARBA" id="ARBA00022989"/>
    </source>
</evidence>
<evidence type="ECO:0000256" key="6">
    <source>
        <dbReference type="ARBA" id="ARBA00023136"/>
    </source>
</evidence>
<evidence type="ECO:0000313" key="10">
    <source>
        <dbReference type="Proteomes" id="UP001153404"/>
    </source>
</evidence>
<dbReference type="PROSITE" id="PS50850">
    <property type="entry name" value="MFS"/>
    <property type="match status" value="1"/>
</dbReference>
<dbReference type="InterPro" id="IPR011701">
    <property type="entry name" value="MFS"/>
</dbReference>
<sequence>MNAASPSSGGTAIDLSKIRRGPIVFSLIIGAFVAILNETLLGNALPDLMKEFNVGATTIQWLSTAYMLVIGVLVPITALLQQWFTTRQMFLSAMTLFLVGTAISAFAPEFGVLLAGRVVQAMGTGLMLPVLMNTILVIFPIEKRGAAMGLIGLVIMFAPAIGPTLSGLIIDALDWRWLFYLVLPLAAFSIIFAAVFLRNVTDLTKPKVDIVSILLSTIGFGGIVYGFSKAGESGWSDTEVVWSLAAGGVSLLLFIWRQLVVKEPILDLRAFKYPMFSLVTVLLFVVMMTMFSTMTILPMFLQSALLLTAFKSGLIMLPGSVINGIMAPVSGKLFDKFGPRVLVIPGLALMALSVWMFTGIDTDVSKGYVIFIHIVLLVGISMVMMPAQTTGLNQLPRHLYPHGTAILNTLQQVSGAIGTALFISIMSTGSKNYLAGSEDPDAPAEQVAGLMAGLHDAFWIGFIVALVALVVGLFIRRTKAPEEQETKQVA</sequence>
<dbReference type="EMBL" id="JAPDIA010000001">
    <property type="protein sequence ID" value="MDG0808315.1"/>
    <property type="molecule type" value="Genomic_DNA"/>
</dbReference>
<evidence type="ECO:0000256" key="4">
    <source>
        <dbReference type="ARBA" id="ARBA00022692"/>
    </source>
</evidence>
<dbReference type="PRINTS" id="PR01036">
    <property type="entry name" value="TCRTETB"/>
</dbReference>
<evidence type="ECO:0000256" key="7">
    <source>
        <dbReference type="SAM" id="Phobius"/>
    </source>
</evidence>
<feature type="transmembrane region" description="Helical" evidence="7">
    <location>
        <begin position="177"/>
        <end position="197"/>
    </location>
</feature>
<dbReference type="SUPFAM" id="SSF103473">
    <property type="entry name" value="MFS general substrate transporter"/>
    <property type="match status" value="1"/>
</dbReference>
<feature type="transmembrane region" description="Helical" evidence="7">
    <location>
        <begin position="309"/>
        <end position="329"/>
    </location>
</feature>
<feature type="transmembrane region" description="Helical" evidence="7">
    <location>
        <begin position="341"/>
        <end position="360"/>
    </location>
</feature>